<organism evidence="2 3">
    <name type="scientific">Clostridium botulinum CFSAN001627</name>
    <dbReference type="NCBI Taxonomy" id="1232189"/>
    <lineage>
        <taxon>Bacteria</taxon>
        <taxon>Bacillati</taxon>
        <taxon>Bacillota</taxon>
        <taxon>Clostridia</taxon>
        <taxon>Eubacteriales</taxon>
        <taxon>Clostridiaceae</taxon>
        <taxon>Clostridium</taxon>
    </lineage>
</organism>
<evidence type="ECO:0000259" key="1">
    <source>
        <dbReference type="Pfam" id="PF04233"/>
    </source>
</evidence>
<evidence type="ECO:0000313" key="3">
    <source>
        <dbReference type="Proteomes" id="UP000011944"/>
    </source>
</evidence>
<reference evidence="2 3" key="1">
    <citation type="submission" date="2012-10" db="EMBL/GenBank/DDBJ databases">
        <authorList>
            <person name="Strain E.A."/>
            <person name="Brown E."/>
            <person name="Allard M.W."/>
            <person name="Gonzalez-Escalona N."/>
            <person name="Timme R."/>
        </authorList>
    </citation>
    <scope>NUCLEOTIDE SEQUENCE [LARGE SCALE GENOMIC DNA]</scope>
    <source>
        <strain evidence="2 3">CFSAN001627</strain>
    </source>
</reference>
<protein>
    <submittedName>
        <fullName evidence="2">Putative gene transfer agent portal protein</fullName>
    </submittedName>
</protein>
<comment type="caution">
    <text evidence="2">The sequence shown here is derived from an EMBL/GenBank/DDBJ whole genome shotgun (WGS) entry which is preliminary data.</text>
</comment>
<feature type="domain" description="Phage head morphogenesis" evidence="1">
    <location>
        <begin position="137"/>
        <end position="247"/>
    </location>
</feature>
<accession>M1ZYZ1</accession>
<proteinExistence type="predicted"/>
<dbReference type="NCBIfam" id="TIGR01641">
    <property type="entry name" value="phageSPP1_gp7"/>
    <property type="match status" value="1"/>
</dbReference>
<dbReference type="AlphaFoldDB" id="M1ZYZ1"/>
<gene>
    <name evidence="2" type="ORF">CFSAN001627_03715</name>
</gene>
<dbReference type="EMBL" id="AMXI01000197">
    <property type="protein sequence ID" value="EKN42994.1"/>
    <property type="molecule type" value="Genomic_DNA"/>
</dbReference>
<dbReference type="InterPro" id="IPR006528">
    <property type="entry name" value="Phage_head_morphogenesis_dom"/>
</dbReference>
<evidence type="ECO:0000313" key="2">
    <source>
        <dbReference type="EMBL" id="EKN42994.1"/>
    </source>
</evidence>
<reference evidence="2 3" key="2">
    <citation type="submission" date="2013-03" db="EMBL/GenBank/DDBJ databases">
        <title>Diversity in Clostridium botulinum.</title>
        <authorList>
            <person name="Timme R.E."/>
            <person name="Allard M."/>
            <person name="Luo Y."/>
            <person name="Strain E."/>
            <person name="Gonzalez-Escalona N."/>
            <person name="Brown E."/>
        </authorList>
    </citation>
    <scope>NUCLEOTIDE SEQUENCE [LARGE SCALE GENOMIC DNA]</scope>
    <source>
        <strain evidence="2 3">CFSAN001627</strain>
    </source>
</reference>
<dbReference type="Proteomes" id="UP000011944">
    <property type="component" value="Unassembled WGS sequence"/>
</dbReference>
<dbReference type="Pfam" id="PF04233">
    <property type="entry name" value="Phage_Mu_F"/>
    <property type="match status" value="1"/>
</dbReference>
<sequence>MLNMYDRVAKPLERRFKNKIYKLLMEQLKEIIAATNRVLNDTKDSGISKEEAKKKAEEVIKQFKIDEGIQTFMLALLPEWINAGKIGAKLFEQIQSINSGGKLFAIIKDEYLEWLNTYGGDQIKLINQTTKELTREIIEKGLINGDSTSKIIDNLSSKIYDYSKSRAKNIAETEIHNTIMKANAMSGEKSGFKYKTWISSRDSAVRVSHRSLDGETVKMDEPFSNGGMYPGDSRLPAKEVCHCRCVIKYQMSEKD</sequence>
<dbReference type="PATRIC" id="fig|1232189.3.peg.621"/>
<name>M1ZYZ1_CLOBO</name>